<gene>
    <name evidence="1" type="ORF">PXEA_LOCUS28442</name>
</gene>
<keyword evidence="2" id="KW-1185">Reference proteome</keyword>
<name>A0A448XEW3_9PLAT</name>
<organism evidence="1 2">
    <name type="scientific">Protopolystoma xenopodis</name>
    <dbReference type="NCBI Taxonomy" id="117903"/>
    <lineage>
        <taxon>Eukaryota</taxon>
        <taxon>Metazoa</taxon>
        <taxon>Spiralia</taxon>
        <taxon>Lophotrochozoa</taxon>
        <taxon>Platyhelminthes</taxon>
        <taxon>Monogenea</taxon>
        <taxon>Polyopisthocotylea</taxon>
        <taxon>Polystomatidea</taxon>
        <taxon>Polystomatidae</taxon>
        <taxon>Protopolystoma</taxon>
    </lineage>
</organism>
<dbReference type="AlphaFoldDB" id="A0A448XEW3"/>
<proteinExistence type="predicted"/>
<reference evidence="1" key="1">
    <citation type="submission" date="2018-11" db="EMBL/GenBank/DDBJ databases">
        <authorList>
            <consortium name="Pathogen Informatics"/>
        </authorList>
    </citation>
    <scope>NUCLEOTIDE SEQUENCE</scope>
</reference>
<dbReference type="EMBL" id="CAAALY010248855">
    <property type="protein sequence ID" value="VEL35002.1"/>
    <property type="molecule type" value="Genomic_DNA"/>
</dbReference>
<accession>A0A448XEW3</accession>
<dbReference type="Proteomes" id="UP000784294">
    <property type="component" value="Unassembled WGS sequence"/>
</dbReference>
<comment type="caution">
    <text evidence="1">The sequence shown here is derived from an EMBL/GenBank/DDBJ whole genome shotgun (WGS) entry which is preliminary data.</text>
</comment>
<evidence type="ECO:0000313" key="2">
    <source>
        <dbReference type="Proteomes" id="UP000784294"/>
    </source>
</evidence>
<protein>
    <submittedName>
        <fullName evidence="1">Uncharacterized protein</fullName>
    </submittedName>
</protein>
<evidence type="ECO:0000313" key="1">
    <source>
        <dbReference type="EMBL" id="VEL35002.1"/>
    </source>
</evidence>
<sequence>MVSGFHNVRQEQTQDLGVLNKLVEVVVTIASLRPNFCSRLGPAQSANLEACRFMQPTGSSDELLNVLGVCLVDLNRVTLPLHKEAKRVVVRLYTAEVLASQPSGLVEIGDQLEGSAEHADAASLRTARIIWTPFFQTSA</sequence>